<dbReference type="Proteomes" id="UP000267821">
    <property type="component" value="Unassembled WGS sequence"/>
</dbReference>
<evidence type="ECO:0000313" key="3">
    <source>
        <dbReference type="EMBL" id="RPB22007.1"/>
    </source>
</evidence>
<dbReference type="EMBL" id="ML121555">
    <property type="protein sequence ID" value="RPB22007.1"/>
    <property type="molecule type" value="Genomic_DNA"/>
</dbReference>
<reference evidence="3 4" key="1">
    <citation type="journal article" date="2018" name="Nat. Ecol. Evol.">
        <title>Pezizomycetes genomes reveal the molecular basis of ectomycorrhizal truffle lifestyle.</title>
        <authorList>
            <person name="Murat C."/>
            <person name="Payen T."/>
            <person name="Noel B."/>
            <person name="Kuo A."/>
            <person name="Morin E."/>
            <person name="Chen J."/>
            <person name="Kohler A."/>
            <person name="Krizsan K."/>
            <person name="Balestrini R."/>
            <person name="Da Silva C."/>
            <person name="Montanini B."/>
            <person name="Hainaut M."/>
            <person name="Levati E."/>
            <person name="Barry K.W."/>
            <person name="Belfiori B."/>
            <person name="Cichocki N."/>
            <person name="Clum A."/>
            <person name="Dockter R.B."/>
            <person name="Fauchery L."/>
            <person name="Guy J."/>
            <person name="Iotti M."/>
            <person name="Le Tacon F."/>
            <person name="Lindquist E.A."/>
            <person name="Lipzen A."/>
            <person name="Malagnac F."/>
            <person name="Mello A."/>
            <person name="Molinier V."/>
            <person name="Miyauchi S."/>
            <person name="Poulain J."/>
            <person name="Riccioni C."/>
            <person name="Rubini A."/>
            <person name="Sitrit Y."/>
            <person name="Splivallo R."/>
            <person name="Traeger S."/>
            <person name="Wang M."/>
            <person name="Zifcakova L."/>
            <person name="Wipf D."/>
            <person name="Zambonelli A."/>
            <person name="Paolocci F."/>
            <person name="Nowrousian M."/>
            <person name="Ottonello S."/>
            <person name="Baldrian P."/>
            <person name="Spatafora J.W."/>
            <person name="Henrissat B."/>
            <person name="Nagy L.G."/>
            <person name="Aury J.M."/>
            <person name="Wincker P."/>
            <person name="Grigoriev I.V."/>
            <person name="Bonfante P."/>
            <person name="Martin F.M."/>
        </authorList>
    </citation>
    <scope>NUCLEOTIDE SEQUENCE [LARGE SCALE GENOMIC DNA]</scope>
    <source>
        <strain evidence="3 4">ATCC MYA-4762</strain>
    </source>
</reference>
<dbReference type="AlphaFoldDB" id="A0A3N4LGL0"/>
<evidence type="ECO:0000256" key="1">
    <source>
        <dbReference type="SAM" id="MobiDB-lite"/>
    </source>
</evidence>
<feature type="compositionally biased region" description="Polar residues" evidence="1">
    <location>
        <begin position="825"/>
        <end position="838"/>
    </location>
</feature>
<evidence type="ECO:0000313" key="4">
    <source>
        <dbReference type="Proteomes" id="UP000267821"/>
    </source>
</evidence>
<feature type="domain" description="PH" evidence="2">
    <location>
        <begin position="669"/>
        <end position="883"/>
    </location>
</feature>
<dbReference type="FunCoup" id="A0A3N4LGL0">
    <property type="interactions" value="6"/>
</dbReference>
<organism evidence="3 4">
    <name type="scientific">Terfezia boudieri ATCC MYA-4762</name>
    <dbReference type="NCBI Taxonomy" id="1051890"/>
    <lineage>
        <taxon>Eukaryota</taxon>
        <taxon>Fungi</taxon>
        <taxon>Dikarya</taxon>
        <taxon>Ascomycota</taxon>
        <taxon>Pezizomycotina</taxon>
        <taxon>Pezizomycetes</taxon>
        <taxon>Pezizales</taxon>
        <taxon>Pezizaceae</taxon>
        <taxon>Terfezia</taxon>
    </lineage>
</organism>
<dbReference type="Pfam" id="PF15407">
    <property type="entry name" value="Spo7_2_N"/>
    <property type="match status" value="1"/>
</dbReference>
<sequence length="1126" mass="127959">MCTHSPASAREAAGSRLSTHPHSPVGFLDPNSYTAHRLHHAKPAHLHLTSRRIFIGPVPKGWLKNHRSEWYKQHLHVNYSRRNPTFSADKNVVGQRKLTNLGLPEGHPPHVRNNGDLIDMTEAIPDDGEPGPTTRPLPETDEEDGGGEGQGMGGESYQSIGTSTHRPMDIAQSSKGRPAYSASSAPGLERGESWQTASESFEDRSPPESGPSNWRNEESLTALSPEPEESQFHFDGAGVSLPAERSPFQYRTYGDMVTEEPAPVVSESEFGGSSAAPHSFEATNSLASLLIHDNEARGKKAKSPPPKTRSSRTLLRTPSFLSPAKHRSRAQSQTPDTDKGPKVSSNIDRVHGGMVRFNTAVDMHERDKHLQLKLAELSRRRTLRQFGRHFRHRRRDGEIIKMENMLIRVECVKSTLPVDYDEHESIKFNTKTLERWREFIVVCREGSGDDPMYIQLYKSRTVPAIDRKHVSSHSTLNIPLTPRSTHVNLYSSLDKSLVVWHPRKQYTLIYILRPRCPSSSVEWYTFLRKALGWTRPEALHIVVPAIGVTLTIENAFDKIERRIAESDGNEQDGAIIKEEKAIAGDLINKSMDMLRKCHQWDDLLDKWLREERIGLAWRKYDRLEWIHGINEQRMYGTIGMQRTHVLELRPKIHYPTEIVIPSGGKMVEPAPVEGFLVRLSRGAGQHRQYKNLYFAKRYYWSVHDHLLCFCRPARALPPPPPKLPVHEGVVPPTSQIIDKIPVIYGVAPYQLDDKSNIQWLNSGNSEFLERHDLNAYHEAERKVNTLLRAEGFIDLTKVQRVDLIRKDAADEDTSVNPVAEATGDSPVTSPDPTWQDTAPASEDSIFHEKVFRLILANGLDVKFQTHDKQTRDEWVTRLRDLVVYWKSRDSLDMTLVRRTRNENLKDLHIDEEMEALIGQHARKWEVSQANVCPELYHTCGLSSCRAITMFGTLYRKPQKHSTFTRFHVVLCHGELLLFDSTPRSKSGKPIPHIHHERHSSVSLQDCFIYSGMITAGDLIYEKQMYDPNGPVRHALPRIYVDGLTSQDEDKMLCFVLWQGRRRGLRAGKDGEGNEGWTVKERLGVGGGKALVFKAPTRVHRDVWVMNISLEIERLHTKAFDDIEVKS</sequence>
<dbReference type="SMART" id="SM00233">
    <property type="entry name" value="PH"/>
    <property type="match status" value="2"/>
</dbReference>
<feature type="region of interest" description="Disordered" evidence="1">
    <location>
        <begin position="811"/>
        <end position="839"/>
    </location>
</feature>
<keyword evidence="4" id="KW-1185">Reference proteome</keyword>
<accession>A0A3N4LGL0</accession>
<dbReference type="InterPro" id="IPR040345">
    <property type="entry name" value="Mug56/Spo71"/>
</dbReference>
<evidence type="ECO:0000259" key="2">
    <source>
        <dbReference type="PROSITE" id="PS50003"/>
    </source>
</evidence>
<dbReference type="PROSITE" id="PS50003">
    <property type="entry name" value="PH_DOMAIN"/>
    <property type="match status" value="1"/>
</dbReference>
<dbReference type="PANTHER" id="PTHR28076:SF1">
    <property type="entry name" value="PROSPORE MEMBRANE ADAPTER PROTEIN SPO71"/>
    <property type="match status" value="1"/>
</dbReference>
<dbReference type="GO" id="GO:0005628">
    <property type="term" value="C:prospore membrane"/>
    <property type="evidence" value="ECO:0007669"/>
    <property type="project" value="TreeGrafter"/>
</dbReference>
<dbReference type="GO" id="GO:1902657">
    <property type="term" value="P:protein localization to prospore membrane"/>
    <property type="evidence" value="ECO:0007669"/>
    <property type="project" value="InterPro"/>
</dbReference>
<feature type="compositionally biased region" description="Polar residues" evidence="1">
    <location>
        <begin position="156"/>
        <end position="175"/>
    </location>
</feature>
<dbReference type="InterPro" id="IPR029217">
    <property type="entry name" value="Spo7_2_N"/>
</dbReference>
<dbReference type="SUPFAM" id="SSF50729">
    <property type="entry name" value="PH domain-like"/>
    <property type="match status" value="1"/>
</dbReference>
<dbReference type="InterPro" id="IPR039486">
    <property type="entry name" value="Mug56/Spo71_PH"/>
</dbReference>
<dbReference type="InParanoid" id="A0A3N4LGL0"/>
<dbReference type="STRING" id="1051890.A0A3N4LGL0"/>
<feature type="region of interest" description="Disordered" evidence="1">
    <location>
        <begin position="99"/>
        <end position="218"/>
    </location>
</feature>
<dbReference type="InterPro" id="IPR001849">
    <property type="entry name" value="PH_domain"/>
</dbReference>
<proteinExistence type="predicted"/>
<feature type="region of interest" description="Disordered" evidence="1">
    <location>
        <begin position="1"/>
        <end position="25"/>
    </location>
</feature>
<dbReference type="Pfam" id="PF15404">
    <property type="entry name" value="PH_4"/>
    <property type="match status" value="1"/>
</dbReference>
<name>A0A3N4LGL0_9PEZI</name>
<dbReference type="OrthoDB" id="5579281at2759"/>
<dbReference type="SMART" id="SM01316">
    <property type="entry name" value="Spo7_2_N"/>
    <property type="match status" value="1"/>
</dbReference>
<dbReference type="Pfam" id="PF23207">
    <property type="entry name" value="PH_SPO71"/>
    <property type="match status" value="1"/>
</dbReference>
<feature type="region of interest" description="Disordered" evidence="1">
    <location>
        <begin position="294"/>
        <end position="350"/>
    </location>
</feature>
<dbReference type="InterPro" id="IPR057379">
    <property type="entry name" value="PH_SPO71"/>
</dbReference>
<protein>
    <recommendedName>
        <fullName evidence="2">PH domain-containing protein</fullName>
    </recommendedName>
</protein>
<gene>
    <name evidence="3" type="ORF">L211DRAFT_789555</name>
</gene>
<feature type="compositionally biased region" description="Polar residues" evidence="1">
    <location>
        <begin position="311"/>
        <end position="320"/>
    </location>
</feature>
<dbReference type="PANTHER" id="PTHR28076">
    <property type="entry name" value="SPORULATION-SPECIFIC PROTEIN 71"/>
    <property type="match status" value="1"/>
</dbReference>